<dbReference type="Proteomes" id="UP001498476">
    <property type="component" value="Unassembled WGS sequence"/>
</dbReference>
<accession>A0ABR1GX08</accession>
<evidence type="ECO:0000313" key="1">
    <source>
        <dbReference type="EMBL" id="KAK7413345.1"/>
    </source>
</evidence>
<evidence type="ECO:0000313" key="2">
    <source>
        <dbReference type="Proteomes" id="UP001498476"/>
    </source>
</evidence>
<dbReference type="EMBL" id="JAZAVJ010000132">
    <property type="protein sequence ID" value="KAK7413345.1"/>
    <property type="molecule type" value="Genomic_DNA"/>
</dbReference>
<keyword evidence="2" id="KW-1185">Reference proteome</keyword>
<proteinExistence type="predicted"/>
<evidence type="ECO:0008006" key="3">
    <source>
        <dbReference type="Google" id="ProtNLM"/>
    </source>
</evidence>
<sequence length="434" mass="50222">MAAIAPASHFIPTMAPVHGHVKLTDLPNELLLDILEFSPDMPSLMNAAHAHPTLYYLVHRYQQNLVTKALKRELPEAIYTHAHVAFQRSPISLGTPENLTENHITNVFRAITSFKEDSLPSLKSNIADAMQISQIHHKVVDLTEVYLRECFECRDQHFAPLQLSLTKRNPSEGERIRIQQGIYLFEIIRKACQEMYVDKDRGREYYIESYAKLAVLHHSLMDHLLAPWEMHQVIAIQAFFRRSLHGFGRDETLSERVMPGLLNLGIPFLHKALHTMKNSERDDFLRPYEEEVLKKPIHAIGMVLSRGTRGAWTRQQPRPFATYKRFGNGDANGIRMWEKIEAKQLAIAVDNALWNDMFDSDQSRLEGRLDLWSAALWDEERWEDILQTLSRPEPDCWKDIQHHCEPMELGFYISRQAGQQVGQQAWMRNESVEG</sequence>
<gene>
    <name evidence="1" type="ORF">QQX98_007789</name>
</gene>
<name>A0ABR1GX08_9HYPO</name>
<protein>
    <recommendedName>
        <fullName evidence="3">F-box domain-containing protein</fullName>
    </recommendedName>
</protein>
<reference evidence="1 2" key="1">
    <citation type="journal article" date="2025" name="Microbiol. Resour. Announc.">
        <title>Draft genome sequences for Neonectria magnoliae and Neonectria punicea, canker pathogens of Liriodendron tulipifera and Acer saccharum in West Virginia.</title>
        <authorList>
            <person name="Petronek H.M."/>
            <person name="Kasson M.T."/>
            <person name="Metheny A.M."/>
            <person name="Stauder C.M."/>
            <person name="Lovett B."/>
            <person name="Lynch S.C."/>
            <person name="Garnas J.R."/>
            <person name="Kasson L.R."/>
            <person name="Stajich J.E."/>
        </authorList>
    </citation>
    <scope>NUCLEOTIDE SEQUENCE [LARGE SCALE GENOMIC DNA]</scope>
    <source>
        <strain evidence="1 2">NRRL 64653</strain>
    </source>
</reference>
<organism evidence="1 2">
    <name type="scientific">Neonectria punicea</name>
    <dbReference type="NCBI Taxonomy" id="979145"/>
    <lineage>
        <taxon>Eukaryota</taxon>
        <taxon>Fungi</taxon>
        <taxon>Dikarya</taxon>
        <taxon>Ascomycota</taxon>
        <taxon>Pezizomycotina</taxon>
        <taxon>Sordariomycetes</taxon>
        <taxon>Hypocreomycetidae</taxon>
        <taxon>Hypocreales</taxon>
        <taxon>Nectriaceae</taxon>
        <taxon>Neonectria</taxon>
    </lineage>
</organism>
<comment type="caution">
    <text evidence="1">The sequence shown here is derived from an EMBL/GenBank/DDBJ whole genome shotgun (WGS) entry which is preliminary data.</text>
</comment>